<gene>
    <name evidence="2" type="ORF">ACFO0N_11750</name>
</gene>
<name>A0ABD5PCK1_9EURY</name>
<feature type="transmembrane region" description="Helical" evidence="1">
    <location>
        <begin position="31"/>
        <end position="50"/>
    </location>
</feature>
<reference evidence="2 3" key="1">
    <citation type="journal article" date="2019" name="Int. J. Syst. Evol. Microbiol.">
        <title>The Global Catalogue of Microorganisms (GCM) 10K type strain sequencing project: providing services to taxonomists for standard genome sequencing and annotation.</title>
        <authorList>
            <consortium name="The Broad Institute Genomics Platform"/>
            <consortium name="The Broad Institute Genome Sequencing Center for Infectious Disease"/>
            <person name="Wu L."/>
            <person name="Ma J."/>
        </authorList>
    </citation>
    <scope>NUCLEOTIDE SEQUENCE [LARGE SCALE GENOMIC DNA]</scope>
    <source>
        <strain evidence="2 3">CGMCC 1.12553</strain>
    </source>
</reference>
<keyword evidence="1" id="KW-0472">Membrane</keyword>
<dbReference type="Proteomes" id="UP001595921">
    <property type="component" value="Unassembled WGS sequence"/>
</dbReference>
<proteinExistence type="predicted"/>
<evidence type="ECO:0000313" key="2">
    <source>
        <dbReference type="EMBL" id="MFC4358614.1"/>
    </source>
</evidence>
<keyword evidence="3" id="KW-1185">Reference proteome</keyword>
<dbReference type="Pfam" id="PF23933">
    <property type="entry name" value="DUF7269"/>
    <property type="match status" value="1"/>
</dbReference>
<keyword evidence="1" id="KW-0812">Transmembrane</keyword>
<dbReference type="InterPro" id="IPR055693">
    <property type="entry name" value="DUF7269"/>
</dbReference>
<sequence length="187" mass="20599">MRVLRGVTIAFGVLAALAGLASVVTNSTFGFALDYLFVTLVGLFAIAQGLRYAGARRGADLEFTETGDPELRYEVPTPGGDFDEQVANAEGWSFRSVRDRDAVRDRLREATVETLVVHRSLDPEEATRRVNAGEWTDDPDAADLLADGTVERGARDVLRGLFRRESRHSHGVRRIVAEVDAIQRGER</sequence>
<comment type="caution">
    <text evidence="2">The sequence shown here is derived from an EMBL/GenBank/DDBJ whole genome shotgun (WGS) entry which is preliminary data.</text>
</comment>
<dbReference type="AlphaFoldDB" id="A0ABD5PCK1"/>
<keyword evidence="1" id="KW-1133">Transmembrane helix</keyword>
<organism evidence="2 3">
    <name type="scientific">Halobium salinum</name>
    <dbReference type="NCBI Taxonomy" id="1364940"/>
    <lineage>
        <taxon>Archaea</taxon>
        <taxon>Methanobacteriati</taxon>
        <taxon>Methanobacteriota</taxon>
        <taxon>Stenosarchaea group</taxon>
        <taxon>Halobacteria</taxon>
        <taxon>Halobacteriales</taxon>
        <taxon>Haloferacaceae</taxon>
        <taxon>Halobium</taxon>
    </lineage>
</organism>
<dbReference type="RefSeq" id="WP_267623604.1">
    <property type="nucleotide sequence ID" value="NZ_JAODIW010000008.1"/>
</dbReference>
<evidence type="ECO:0000256" key="1">
    <source>
        <dbReference type="SAM" id="Phobius"/>
    </source>
</evidence>
<protein>
    <submittedName>
        <fullName evidence="2">Uncharacterized protein</fullName>
    </submittedName>
</protein>
<evidence type="ECO:0000313" key="3">
    <source>
        <dbReference type="Proteomes" id="UP001595921"/>
    </source>
</evidence>
<dbReference type="EMBL" id="JBHSDS010000006">
    <property type="protein sequence ID" value="MFC4358614.1"/>
    <property type="molecule type" value="Genomic_DNA"/>
</dbReference>
<accession>A0ABD5PCK1</accession>